<dbReference type="AlphaFoldDB" id="A0A3N9UA15"/>
<dbReference type="OrthoDB" id="2734988at2"/>
<dbReference type="RefSeq" id="WP_124766562.1">
    <property type="nucleotide sequence ID" value="NZ_JAFBDY010000001.1"/>
</dbReference>
<protein>
    <submittedName>
        <fullName evidence="1">Uncharacterized protein</fullName>
    </submittedName>
</protein>
<reference evidence="1 2" key="1">
    <citation type="journal article" date="2013" name="J. Microbiol.">
        <title>Lysinibacillus chungkukjangi sp. nov., isolated from Chungkukjang, Korean fermented soybean food.</title>
        <authorList>
            <person name="Kim S.J."/>
            <person name="Jang Y.H."/>
            <person name="Hamada M."/>
            <person name="Ahn J.H."/>
            <person name="Weon H.Y."/>
            <person name="Suzuki K."/>
            <person name="Whang K.S."/>
            <person name="Kwon S.W."/>
        </authorList>
    </citation>
    <scope>NUCLEOTIDE SEQUENCE [LARGE SCALE GENOMIC DNA]</scope>
    <source>
        <strain evidence="1 2">MCCC 1A12701</strain>
    </source>
</reference>
<proteinExistence type="predicted"/>
<dbReference type="Proteomes" id="UP000274033">
    <property type="component" value="Unassembled WGS sequence"/>
</dbReference>
<name>A0A3N9UA15_9BACI</name>
<comment type="caution">
    <text evidence="1">The sequence shown here is derived from an EMBL/GenBank/DDBJ whole genome shotgun (WGS) entry which is preliminary data.</text>
</comment>
<evidence type="ECO:0000313" key="1">
    <source>
        <dbReference type="EMBL" id="RQW73368.1"/>
    </source>
</evidence>
<dbReference type="EMBL" id="RRCT01000022">
    <property type="protein sequence ID" value="RQW73368.1"/>
    <property type="molecule type" value="Genomic_DNA"/>
</dbReference>
<keyword evidence="2" id="KW-1185">Reference proteome</keyword>
<sequence length="170" mass="19100">MSSQRRSSKDWQDGNRNDRFDNDVIIDRNSLIIEQNFCVNAIVGGERTLIIEEVPHEDELLTSGESSMFEEKIETANDDVTIRQSYTLIYRAPSEPIRASLLMTVIAKNQSENDVLISIEDAEGELVEEVIPTKSELALTIQNAVCIRALALSASRVQFFISAFYPTSPM</sequence>
<accession>A0A3N9UA15</accession>
<organism evidence="1 2">
    <name type="scientific">Lysinibacillus composti</name>
    <dbReference type="NCBI Taxonomy" id="720633"/>
    <lineage>
        <taxon>Bacteria</taxon>
        <taxon>Bacillati</taxon>
        <taxon>Bacillota</taxon>
        <taxon>Bacilli</taxon>
        <taxon>Bacillales</taxon>
        <taxon>Bacillaceae</taxon>
        <taxon>Lysinibacillus</taxon>
    </lineage>
</organism>
<evidence type="ECO:0000313" key="2">
    <source>
        <dbReference type="Proteomes" id="UP000274033"/>
    </source>
</evidence>
<gene>
    <name evidence="1" type="ORF">EBB45_17095</name>
</gene>